<dbReference type="PROSITE" id="PS50943">
    <property type="entry name" value="HTH_CROC1"/>
    <property type="match status" value="1"/>
</dbReference>
<dbReference type="InterPro" id="IPR001387">
    <property type="entry name" value="Cro/C1-type_HTH"/>
</dbReference>
<protein>
    <submittedName>
        <fullName evidence="2">Transcriptional regulator with XRE-family HTH domain</fullName>
    </submittedName>
</protein>
<sequence length="86" mass="9447">MIISLPPVSADLEAVGRRLKAVREARGLALDDLADQARIPYTQLSMAEHGRLRLPSAQMHALITALHVSPRILFEPGLDVTGLRRL</sequence>
<comment type="caution">
    <text evidence="2">The sequence shown here is derived from an EMBL/GenBank/DDBJ whole genome shotgun (WGS) entry which is preliminary data.</text>
</comment>
<dbReference type="EMBL" id="JACIDK010000001">
    <property type="protein sequence ID" value="MBB3889870.1"/>
    <property type="molecule type" value="Genomic_DNA"/>
</dbReference>
<dbReference type="Pfam" id="PF13560">
    <property type="entry name" value="HTH_31"/>
    <property type="match status" value="1"/>
</dbReference>
<reference evidence="2 3" key="1">
    <citation type="submission" date="2020-08" db="EMBL/GenBank/DDBJ databases">
        <title>Genomic Encyclopedia of Type Strains, Phase IV (KMG-IV): sequencing the most valuable type-strain genomes for metagenomic binning, comparative biology and taxonomic classification.</title>
        <authorList>
            <person name="Goeker M."/>
        </authorList>
    </citation>
    <scope>NUCLEOTIDE SEQUENCE [LARGE SCALE GENOMIC DNA]</scope>
    <source>
        <strain evidence="2 3">DSM 21793</strain>
    </source>
</reference>
<dbReference type="AlphaFoldDB" id="A0A839ZX56"/>
<dbReference type="SUPFAM" id="SSF47413">
    <property type="entry name" value="lambda repressor-like DNA-binding domains"/>
    <property type="match status" value="1"/>
</dbReference>
<proteinExistence type="predicted"/>
<evidence type="ECO:0000313" key="3">
    <source>
        <dbReference type="Proteomes" id="UP000530564"/>
    </source>
</evidence>
<organism evidence="2 3">
    <name type="scientific">Phenylobacterium haematophilum</name>
    <dbReference type="NCBI Taxonomy" id="98513"/>
    <lineage>
        <taxon>Bacteria</taxon>
        <taxon>Pseudomonadati</taxon>
        <taxon>Pseudomonadota</taxon>
        <taxon>Alphaproteobacteria</taxon>
        <taxon>Caulobacterales</taxon>
        <taxon>Caulobacteraceae</taxon>
        <taxon>Phenylobacterium</taxon>
    </lineage>
</organism>
<evidence type="ECO:0000259" key="1">
    <source>
        <dbReference type="PROSITE" id="PS50943"/>
    </source>
</evidence>
<dbReference type="GO" id="GO:0003677">
    <property type="term" value="F:DNA binding"/>
    <property type="evidence" value="ECO:0007669"/>
    <property type="project" value="InterPro"/>
</dbReference>
<accession>A0A839ZX56</accession>
<keyword evidence="3" id="KW-1185">Reference proteome</keyword>
<dbReference type="SMART" id="SM00530">
    <property type="entry name" value="HTH_XRE"/>
    <property type="match status" value="1"/>
</dbReference>
<dbReference type="CDD" id="cd00093">
    <property type="entry name" value="HTH_XRE"/>
    <property type="match status" value="1"/>
</dbReference>
<dbReference type="Proteomes" id="UP000530564">
    <property type="component" value="Unassembled WGS sequence"/>
</dbReference>
<name>A0A839ZX56_9CAUL</name>
<dbReference type="InterPro" id="IPR010982">
    <property type="entry name" value="Lambda_DNA-bd_dom_sf"/>
</dbReference>
<feature type="domain" description="HTH cro/C1-type" evidence="1">
    <location>
        <begin position="19"/>
        <end position="73"/>
    </location>
</feature>
<gene>
    <name evidence="2" type="ORF">GGQ61_000567</name>
</gene>
<dbReference type="RefSeq" id="WP_183769795.1">
    <property type="nucleotide sequence ID" value="NZ_JACIDK010000001.1"/>
</dbReference>
<evidence type="ECO:0000313" key="2">
    <source>
        <dbReference type="EMBL" id="MBB3889870.1"/>
    </source>
</evidence>
<dbReference type="Gene3D" id="1.10.260.40">
    <property type="entry name" value="lambda repressor-like DNA-binding domains"/>
    <property type="match status" value="1"/>
</dbReference>